<organism evidence="1 2">
    <name type="scientific">Capnocytophaga gingivalis</name>
    <dbReference type="NCBI Taxonomy" id="1017"/>
    <lineage>
        <taxon>Bacteria</taxon>
        <taxon>Pseudomonadati</taxon>
        <taxon>Bacteroidota</taxon>
        <taxon>Flavobacteriia</taxon>
        <taxon>Flavobacteriales</taxon>
        <taxon>Flavobacteriaceae</taxon>
        <taxon>Capnocytophaga</taxon>
    </lineage>
</organism>
<keyword evidence="2" id="KW-1185">Reference proteome</keyword>
<accession>A0ABU5ZC34</accession>
<evidence type="ECO:0000313" key="2">
    <source>
        <dbReference type="Proteomes" id="UP001311730"/>
    </source>
</evidence>
<comment type="caution">
    <text evidence="1">The sequence shown here is derived from an EMBL/GenBank/DDBJ whole genome shotgun (WGS) entry which is preliminary data.</text>
</comment>
<protein>
    <recommendedName>
        <fullName evidence="3">Transposase</fullName>
    </recommendedName>
</protein>
<dbReference type="Proteomes" id="UP001311730">
    <property type="component" value="Unassembled WGS sequence"/>
</dbReference>
<sequence length="71" mass="8559">MAKILQKIFSCKRKVKKVQDQQLQVIDGYLCYNNRRYNELNHKQKEAYSDCLAAHSLQELLRESQLRYVLR</sequence>
<dbReference type="RefSeq" id="WP_323983329.1">
    <property type="nucleotide sequence ID" value="NZ_JAYKBW010000007.1"/>
</dbReference>
<name>A0ABU5ZC34_9FLAO</name>
<dbReference type="EMBL" id="JAYKBW010000007">
    <property type="protein sequence ID" value="MEB3075051.1"/>
    <property type="molecule type" value="Genomic_DNA"/>
</dbReference>
<evidence type="ECO:0008006" key="3">
    <source>
        <dbReference type="Google" id="ProtNLM"/>
    </source>
</evidence>
<reference evidence="1 2" key="1">
    <citation type="submission" date="2023-12" db="EMBL/GenBank/DDBJ databases">
        <title>Genomic sequences of Capnocytophaga and Parvimonas strains.</title>
        <authorList>
            <person name="Watt R.M."/>
            <person name="Wang M."/>
            <person name="Yang T."/>
            <person name="Tong W.M."/>
        </authorList>
    </citation>
    <scope>NUCLEOTIDE SEQUENCE [LARGE SCALE GENOMIC DNA]</scope>
    <source>
        <strain evidence="1 2">CCUG 13096</strain>
    </source>
</reference>
<gene>
    <name evidence="1" type="ORF">VJJ08_07045</name>
</gene>
<proteinExistence type="predicted"/>
<evidence type="ECO:0000313" key="1">
    <source>
        <dbReference type="EMBL" id="MEB3075051.1"/>
    </source>
</evidence>